<dbReference type="RefSeq" id="WP_136693373.1">
    <property type="nucleotide sequence ID" value="NZ_SSHH01000002.1"/>
</dbReference>
<protein>
    <recommendedName>
        <fullName evidence="4">Rap1a immunity protein domain-containing protein</fullName>
    </recommendedName>
</protein>
<keyword evidence="1" id="KW-0732">Signal</keyword>
<proteinExistence type="predicted"/>
<evidence type="ECO:0000313" key="3">
    <source>
        <dbReference type="Proteomes" id="UP000309389"/>
    </source>
</evidence>
<comment type="caution">
    <text evidence="2">The sequence shown here is derived from an EMBL/GenBank/DDBJ whole genome shotgun (WGS) entry which is preliminary data.</text>
</comment>
<dbReference type="OrthoDB" id="8446720at2"/>
<evidence type="ECO:0000256" key="1">
    <source>
        <dbReference type="SAM" id="SignalP"/>
    </source>
</evidence>
<gene>
    <name evidence="2" type="ORF">E5222_08730</name>
</gene>
<evidence type="ECO:0000313" key="2">
    <source>
        <dbReference type="EMBL" id="TIX50354.1"/>
    </source>
</evidence>
<accession>A0A4T3F0A5</accession>
<organism evidence="2 3">
    <name type="scientific">Alteraurantiacibacter aquimixticola</name>
    <dbReference type="NCBI Taxonomy" id="2489173"/>
    <lineage>
        <taxon>Bacteria</taxon>
        <taxon>Pseudomonadati</taxon>
        <taxon>Pseudomonadota</taxon>
        <taxon>Alphaproteobacteria</taxon>
        <taxon>Sphingomonadales</taxon>
        <taxon>Erythrobacteraceae</taxon>
        <taxon>Alteraurantiacibacter</taxon>
    </lineage>
</organism>
<reference evidence="2 3" key="1">
    <citation type="submission" date="2019-04" db="EMBL/GenBank/DDBJ databases">
        <title>Altererythrobacter aquimixticola sp. nov., isolated from sediment of junction between the ocean and a freshwater spring.</title>
        <authorList>
            <person name="Yoon J.-H."/>
        </authorList>
    </citation>
    <scope>NUCLEOTIDE SEQUENCE [LARGE SCALE GENOMIC DNA]</scope>
    <source>
        <strain evidence="2 3">SSKS-13</strain>
    </source>
</reference>
<name>A0A4T3F0A5_9SPHN</name>
<dbReference type="EMBL" id="SSHH01000002">
    <property type="protein sequence ID" value="TIX50354.1"/>
    <property type="molecule type" value="Genomic_DNA"/>
</dbReference>
<keyword evidence="3" id="KW-1185">Reference proteome</keyword>
<evidence type="ECO:0008006" key="4">
    <source>
        <dbReference type="Google" id="ProtNLM"/>
    </source>
</evidence>
<feature type="chain" id="PRO_5020956634" description="Rap1a immunity protein domain-containing protein" evidence="1">
    <location>
        <begin position="24"/>
        <end position="126"/>
    </location>
</feature>
<dbReference type="Proteomes" id="UP000309389">
    <property type="component" value="Unassembled WGS sequence"/>
</dbReference>
<sequence>MKKRIILPLGLLLSCGMPENVIAQGGDGANETFNYVGFPGNDSCGNWIEARANPQRHGQTLEGWLLGYITGHNAFHRGYGRLGQSTNATGMLAWIDGYCEENPLDSLLMAANALIVELMDREGNSQ</sequence>
<feature type="signal peptide" evidence="1">
    <location>
        <begin position="1"/>
        <end position="23"/>
    </location>
</feature>
<dbReference type="PROSITE" id="PS51257">
    <property type="entry name" value="PROKAR_LIPOPROTEIN"/>
    <property type="match status" value="1"/>
</dbReference>
<dbReference type="AlphaFoldDB" id="A0A4T3F0A5"/>